<proteinExistence type="inferred from homology"/>
<dbReference type="EMBL" id="QXFL01000004">
    <property type="protein sequence ID" value="RIV85648.1"/>
    <property type="molecule type" value="Genomic_DNA"/>
</dbReference>
<evidence type="ECO:0000256" key="3">
    <source>
        <dbReference type="SAM" id="SignalP"/>
    </source>
</evidence>
<dbReference type="Pfam" id="PF03524">
    <property type="entry name" value="CagX"/>
    <property type="match status" value="1"/>
</dbReference>
<dbReference type="OrthoDB" id="7390264at2"/>
<sequence length="234" mass="25627">MRLPLASLLLASASIAQAQGPVVPNLELDNPRVQTIAWEPGIEVLLTIMPGSGTTIMLEPGEAIGRVTLTNEFDYSVRISPEGNSLLVLADQAAEAAAMTIETDRRRYPLSLRTGQGLTAAYLLRFTYGATATRATASAAPPAPTESWSYQMRGDREVRPQAIRDDAQRTYITYFPEQALPAVFAIGQTGDEEMVNGYMRDGIYVIDRVYGELVFRLDGEKATARRNSEPDAER</sequence>
<reference evidence="4 5" key="1">
    <citation type="submission" date="2018-08" db="EMBL/GenBank/DDBJ databases">
        <title>Erythrobacter zhengii sp.nov., a bacterium isolated from deep-sea sediment.</title>
        <authorList>
            <person name="Fang C."/>
            <person name="Wu Y.-H."/>
            <person name="Sun C."/>
            <person name="Wang H."/>
            <person name="Cheng H."/>
            <person name="Meng F.-X."/>
            <person name="Wang C.-S."/>
            <person name="Xu X.-W."/>
        </authorList>
    </citation>
    <scope>NUCLEOTIDE SEQUENCE [LARGE SCALE GENOMIC DNA]</scope>
    <source>
        <strain evidence="4 5">V18</strain>
    </source>
</reference>
<dbReference type="RefSeq" id="WP_119586839.1">
    <property type="nucleotide sequence ID" value="NZ_CAWODQ010000024.1"/>
</dbReference>
<evidence type="ECO:0000313" key="4">
    <source>
        <dbReference type="EMBL" id="RIV85648.1"/>
    </source>
</evidence>
<feature type="signal peptide" evidence="3">
    <location>
        <begin position="1"/>
        <end position="18"/>
    </location>
</feature>
<evidence type="ECO:0000313" key="5">
    <source>
        <dbReference type="Proteomes" id="UP000286576"/>
    </source>
</evidence>
<dbReference type="InterPro" id="IPR033645">
    <property type="entry name" value="VirB9/CagX/TrbG_C"/>
</dbReference>
<evidence type="ECO:0000256" key="1">
    <source>
        <dbReference type="ARBA" id="ARBA00006135"/>
    </source>
</evidence>
<keyword evidence="5" id="KW-1185">Reference proteome</keyword>
<name>A0A418NRH5_9SPHN</name>
<keyword evidence="2 3" id="KW-0732">Signal</keyword>
<comment type="caution">
    <text evidence="4">The sequence shown here is derived from an EMBL/GenBank/DDBJ whole genome shotgun (WGS) entry which is preliminary data.</text>
</comment>
<dbReference type="AlphaFoldDB" id="A0A418NRH5"/>
<accession>A0A418NRH5</accession>
<dbReference type="Proteomes" id="UP000286576">
    <property type="component" value="Unassembled WGS sequence"/>
</dbReference>
<dbReference type="InterPro" id="IPR038161">
    <property type="entry name" value="VirB9/CagX/TrbG_C_sf"/>
</dbReference>
<feature type="chain" id="PRO_5019563125" description="Type IV secretion system protein VirB9" evidence="3">
    <location>
        <begin position="19"/>
        <end position="234"/>
    </location>
</feature>
<evidence type="ECO:0008006" key="6">
    <source>
        <dbReference type="Google" id="ProtNLM"/>
    </source>
</evidence>
<dbReference type="CDD" id="cd06911">
    <property type="entry name" value="VirB9_CagX_TrbG"/>
    <property type="match status" value="1"/>
</dbReference>
<protein>
    <recommendedName>
        <fullName evidence="6">Type IV secretion system protein VirB9</fullName>
    </recommendedName>
</protein>
<evidence type="ECO:0000256" key="2">
    <source>
        <dbReference type="ARBA" id="ARBA00022729"/>
    </source>
</evidence>
<comment type="similarity">
    <text evidence="1">Belongs to the TrbG/VirB9 family.</text>
</comment>
<gene>
    <name evidence="4" type="ORF">D2V07_09885</name>
</gene>
<dbReference type="InterPro" id="IPR010258">
    <property type="entry name" value="Conjugal_tfr_TrbG/VirB9/CagX"/>
</dbReference>
<organism evidence="4 5">
    <name type="scientific">Aurantiacibacter zhengii</name>
    <dbReference type="NCBI Taxonomy" id="2307003"/>
    <lineage>
        <taxon>Bacteria</taxon>
        <taxon>Pseudomonadati</taxon>
        <taxon>Pseudomonadota</taxon>
        <taxon>Alphaproteobacteria</taxon>
        <taxon>Sphingomonadales</taxon>
        <taxon>Erythrobacteraceae</taxon>
        <taxon>Aurantiacibacter</taxon>
    </lineage>
</organism>
<dbReference type="Gene3D" id="2.60.40.2500">
    <property type="match status" value="1"/>
</dbReference>